<accession>A0A841IQW1</accession>
<evidence type="ECO:0000313" key="2">
    <source>
        <dbReference type="Proteomes" id="UP000536604"/>
    </source>
</evidence>
<gene>
    <name evidence="1" type="ORF">FHS13_002557</name>
</gene>
<keyword evidence="2" id="KW-1185">Reference proteome</keyword>
<name>A0A841IQW1_9ACTN</name>
<organism evidence="1 2">
    <name type="scientific">Nocardiopsis algeriensis</name>
    <dbReference type="NCBI Taxonomy" id="1478215"/>
    <lineage>
        <taxon>Bacteria</taxon>
        <taxon>Bacillati</taxon>
        <taxon>Actinomycetota</taxon>
        <taxon>Actinomycetes</taxon>
        <taxon>Streptosporangiales</taxon>
        <taxon>Nocardiopsidaceae</taxon>
        <taxon>Nocardiopsis</taxon>
    </lineage>
</organism>
<proteinExistence type="predicted"/>
<dbReference type="Proteomes" id="UP000536604">
    <property type="component" value="Unassembled WGS sequence"/>
</dbReference>
<protein>
    <submittedName>
        <fullName evidence="1">Uncharacterized protein</fullName>
    </submittedName>
</protein>
<dbReference type="AlphaFoldDB" id="A0A841IQW1"/>
<sequence length="214" mass="23496">MEKVDRCLVQGGWEKEGDDGPSYVKNGPGGAVYSLGLCVSLRESWVLFLPALGVAFPEVGNLYDQFFGSSSRRSDGGGSPSVASSLVEILGSKPSAPISHDRWMIWKGENFSPKVDLLCADIEFAETRFLAKFRNIDDVANFLEGMELDFSQNCHLALIQALQGRMGEAVVSLGDCVRKLEDSPLVAEQAWRFIDSFIEYFSVKRESVPFLGVG</sequence>
<dbReference type="EMBL" id="JACHJO010000007">
    <property type="protein sequence ID" value="MBB6120600.1"/>
    <property type="molecule type" value="Genomic_DNA"/>
</dbReference>
<reference evidence="1 2" key="1">
    <citation type="submission" date="2020-08" db="EMBL/GenBank/DDBJ databases">
        <title>Genomic Encyclopedia of Type Strains, Phase III (KMG-III): the genomes of soil and plant-associated and newly described type strains.</title>
        <authorList>
            <person name="Whitman W."/>
        </authorList>
    </citation>
    <scope>NUCLEOTIDE SEQUENCE [LARGE SCALE GENOMIC DNA]</scope>
    <source>
        <strain evidence="1 2">CECT 8712</strain>
    </source>
</reference>
<dbReference type="RefSeq" id="WP_184291827.1">
    <property type="nucleotide sequence ID" value="NZ_JACHJO010000007.1"/>
</dbReference>
<evidence type="ECO:0000313" key="1">
    <source>
        <dbReference type="EMBL" id="MBB6120600.1"/>
    </source>
</evidence>
<comment type="caution">
    <text evidence="1">The sequence shown here is derived from an EMBL/GenBank/DDBJ whole genome shotgun (WGS) entry which is preliminary data.</text>
</comment>